<dbReference type="eggNOG" id="ENOG502ZU71">
    <property type="taxonomic scope" value="Bacteria"/>
</dbReference>
<organism evidence="2 3">
    <name type="scientific">Chryseobacterium soli</name>
    <dbReference type="NCBI Taxonomy" id="445961"/>
    <lineage>
        <taxon>Bacteria</taxon>
        <taxon>Pseudomonadati</taxon>
        <taxon>Bacteroidota</taxon>
        <taxon>Flavobacteriia</taxon>
        <taxon>Flavobacteriales</taxon>
        <taxon>Weeksellaceae</taxon>
        <taxon>Chryseobacterium group</taxon>
        <taxon>Chryseobacterium</taxon>
    </lineage>
</organism>
<dbReference type="EMBL" id="JPRH01000012">
    <property type="protein sequence ID" value="KFF10275.1"/>
    <property type="molecule type" value="Genomic_DNA"/>
</dbReference>
<evidence type="ECO:0000313" key="3">
    <source>
        <dbReference type="Proteomes" id="UP000028705"/>
    </source>
</evidence>
<evidence type="ECO:0000256" key="1">
    <source>
        <dbReference type="SAM" id="SignalP"/>
    </source>
</evidence>
<dbReference type="STRING" id="445961.IW15_21155"/>
<accession>A0A086A0R1</accession>
<sequence length="214" mass="23677">MIKKLIALSAFSISCMFSAQKISIIPSIGYAWRTAKMPSGLNYQEKQYLKGLKKGVNFDISAYYNLNTQLGLGVKYSNYSASSDGRLSFSDNSGQIFTATVSTKDKITFFGPALMFSNFNEPTRHKLFYDIGLGVMTYKTTTGNIEGKGSTLGLEADFGYQYQVAKQFLIGPKFGFTAGTLSKMTYNGMTYDFPDDEKEGLTRVSLSAVATFRF</sequence>
<name>A0A086A0R1_9FLAO</name>
<dbReference type="OrthoDB" id="1270423at2"/>
<gene>
    <name evidence="2" type="ORF">IW15_21155</name>
</gene>
<comment type="caution">
    <text evidence="2">The sequence shown here is derived from an EMBL/GenBank/DDBJ whole genome shotgun (WGS) entry which is preliminary data.</text>
</comment>
<dbReference type="AlphaFoldDB" id="A0A086A0R1"/>
<protein>
    <recommendedName>
        <fullName evidence="4">Outer membrane protein beta-barrel domain-containing protein</fullName>
    </recommendedName>
</protein>
<dbReference type="SUPFAM" id="SSF103515">
    <property type="entry name" value="Autotransporter"/>
    <property type="match status" value="1"/>
</dbReference>
<evidence type="ECO:0008006" key="4">
    <source>
        <dbReference type="Google" id="ProtNLM"/>
    </source>
</evidence>
<proteinExistence type="predicted"/>
<dbReference type="Proteomes" id="UP000028705">
    <property type="component" value="Unassembled WGS sequence"/>
</dbReference>
<keyword evidence="1" id="KW-0732">Signal</keyword>
<evidence type="ECO:0000313" key="2">
    <source>
        <dbReference type="EMBL" id="KFF10275.1"/>
    </source>
</evidence>
<dbReference type="InterPro" id="IPR036709">
    <property type="entry name" value="Autotransporte_beta_dom_sf"/>
</dbReference>
<dbReference type="PROSITE" id="PS51257">
    <property type="entry name" value="PROKAR_LIPOPROTEIN"/>
    <property type="match status" value="1"/>
</dbReference>
<dbReference type="RefSeq" id="WP_034715116.1">
    <property type="nucleotide sequence ID" value="NZ_JPRH01000012.1"/>
</dbReference>
<feature type="chain" id="PRO_5001802033" description="Outer membrane protein beta-barrel domain-containing protein" evidence="1">
    <location>
        <begin position="20"/>
        <end position="214"/>
    </location>
</feature>
<keyword evidence="3" id="KW-1185">Reference proteome</keyword>
<reference evidence="2 3" key="1">
    <citation type="submission" date="2014-07" db="EMBL/GenBank/DDBJ databases">
        <title>Genome of Chryseobacterium soli DSM 19298.</title>
        <authorList>
            <person name="Stropko S.J."/>
            <person name="Pipes S.E."/>
            <person name="Newman J."/>
        </authorList>
    </citation>
    <scope>NUCLEOTIDE SEQUENCE [LARGE SCALE GENOMIC DNA]</scope>
    <source>
        <strain evidence="2 3">DSM 19298</strain>
    </source>
</reference>
<feature type="signal peptide" evidence="1">
    <location>
        <begin position="1"/>
        <end position="19"/>
    </location>
</feature>